<dbReference type="GO" id="GO:0004175">
    <property type="term" value="F:endopeptidase activity"/>
    <property type="evidence" value="ECO:0007669"/>
    <property type="project" value="TreeGrafter"/>
</dbReference>
<dbReference type="PATRIC" id="fig|1121405.3.peg.1345"/>
<dbReference type="Proteomes" id="UP000014977">
    <property type="component" value="Unassembled WGS sequence"/>
</dbReference>
<gene>
    <name evidence="1" type="ORF">dsmv_1881</name>
</gene>
<dbReference type="GO" id="GO:0016485">
    <property type="term" value="P:protein processing"/>
    <property type="evidence" value="ECO:0007669"/>
    <property type="project" value="TreeGrafter"/>
</dbReference>
<dbReference type="PANTHER" id="PTHR30302:SF5">
    <property type="entry name" value="SLR1876 PROTEIN"/>
    <property type="match status" value="1"/>
</dbReference>
<comment type="caution">
    <text evidence="1">The sequence shown here is derived from an EMBL/GenBank/DDBJ whole genome shotgun (WGS) entry which is preliminary data.</text>
</comment>
<keyword evidence="2" id="KW-1185">Reference proteome</keyword>
<evidence type="ECO:0000313" key="2">
    <source>
        <dbReference type="Proteomes" id="UP000014977"/>
    </source>
</evidence>
<keyword evidence="1" id="KW-0378">Hydrolase</keyword>
<reference evidence="1 2" key="1">
    <citation type="journal article" date="2013" name="Genome Announc.">
        <title>Draft genome sequences for three mercury-methylating, sulfate-reducing bacteria.</title>
        <authorList>
            <person name="Brown S.D."/>
            <person name="Hurt R.A.Jr."/>
            <person name="Gilmour C.C."/>
            <person name="Elias D.A."/>
        </authorList>
    </citation>
    <scope>NUCLEOTIDE SEQUENCE [LARGE SCALE GENOMIC DNA]</scope>
    <source>
        <strain evidence="1 2">DSM 2059</strain>
    </source>
</reference>
<dbReference type="PANTHER" id="PTHR30302">
    <property type="entry name" value="HYDROGENASE 1 MATURATION PROTEASE"/>
    <property type="match status" value="1"/>
</dbReference>
<protein>
    <submittedName>
        <fullName evidence="1">Hydrogenase maturation protease</fullName>
    </submittedName>
</protein>
<dbReference type="NCBIfam" id="TIGR00072">
    <property type="entry name" value="hydrog_prot"/>
    <property type="match status" value="1"/>
</dbReference>
<dbReference type="InterPro" id="IPR000671">
    <property type="entry name" value="Peptidase_A31"/>
</dbReference>
<evidence type="ECO:0000313" key="1">
    <source>
        <dbReference type="EMBL" id="EPR41882.1"/>
    </source>
</evidence>
<dbReference type="STRING" id="897.B2D07_00455"/>
<dbReference type="InterPro" id="IPR023430">
    <property type="entry name" value="Pept_HybD-like_dom_sf"/>
</dbReference>
<dbReference type="EMBL" id="ATHJ01000071">
    <property type="protein sequence ID" value="EPR41882.1"/>
    <property type="molecule type" value="Genomic_DNA"/>
</dbReference>
<organism evidence="1 2">
    <name type="scientific">Desulfococcus multivorans DSM 2059</name>
    <dbReference type="NCBI Taxonomy" id="1121405"/>
    <lineage>
        <taxon>Bacteria</taxon>
        <taxon>Pseudomonadati</taxon>
        <taxon>Thermodesulfobacteriota</taxon>
        <taxon>Desulfobacteria</taxon>
        <taxon>Desulfobacterales</taxon>
        <taxon>Desulfococcaceae</taxon>
        <taxon>Desulfococcus</taxon>
    </lineage>
</organism>
<dbReference type="RefSeq" id="WP_020876263.1">
    <property type="nucleotide sequence ID" value="NZ_ATHJ01000071.1"/>
</dbReference>
<dbReference type="Gene3D" id="3.40.50.1450">
    <property type="entry name" value="HybD-like"/>
    <property type="match status" value="1"/>
</dbReference>
<accession>S7TXV1</accession>
<dbReference type="GO" id="GO:0008047">
    <property type="term" value="F:enzyme activator activity"/>
    <property type="evidence" value="ECO:0007669"/>
    <property type="project" value="InterPro"/>
</dbReference>
<dbReference type="AlphaFoldDB" id="S7TXV1"/>
<dbReference type="SUPFAM" id="SSF53163">
    <property type="entry name" value="HybD-like"/>
    <property type="match status" value="1"/>
</dbReference>
<proteinExistence type="predicted"/>
<sequence>MPGRRKDPGLTPMMLIIAWGNPLRRDDGAGLRLGEMLERLWRERDGDVLHIAVHQLTPELAEDVARDDVSGIVFTDARVISAEGGNAQPGIRVHPLSAKSRALVFGHGLDPATIMACVRLLYHKAPPVWLATVPGVDFNHGEGLSETAEKALSSIPERLRDLGKKTVAGAPVMRNSRGSGGLVS</sequence>
<dbReference type="OrthoDB" id="512922at2"/>
<keyword evidence="1" id="KW-0645">Protease</keyword>
<name>S7TXV1_DESML</name>
<dbReference type="eggNOG" id="COG0680">
    <property type="taxonomic scope" value="Bacteria"/>
</dbReference>